<keyword evidence="2" id="KW-1185">Reference proteome</keyword>
<sequence length="458" mass="50568">MAQPARQVLERVSQSVVKIETGTSSATGFIWQDTQFVVTSLHVVDGQQNITANYVNANGQIVASSAATVERVLKKSDLVMLRLDNPLNRPVLKVGLSPLKIKQSLDAVGFPLNIAGYSSTEVKVRFGGDQLRSILPSKVLQKIGEYPSITLKILNLEGNLVPGLSGGPIVDNKGQVVGIVDGGLESGAIGISWGIPASELQLLAQSTDRKVPNASGITELFAADLDANVGQTQLVGDIRLTKLRSRSFQQLAETADDKLGLNQLATLFNGFNPYAFNYDIYQDMDSGAMIVVPMGAEISEEDELTIIEFGDERMEMVFDIWRVQNLNEAQYYSIEFENTLTELDHYSQVFPDPYWSYLTPISQFGVTVNRKAIYRNVFNGMMWQTDKYYFETLATNGSTLLAVAAVNHDNSPEMVQLEMWCSQGGFHNECEQVAASRKLWAQMVLGVQFASFPQHQMQ</sequence>
<evidence type="ECO:0000313" key="2">
    <source>
        <dbReference type="Proteomes" id="UP000595332"/>
    </source>
</evidence>
<gene>
    <name evidence="1" type="ORF">NEJAP_3100</name>
</gene>
<proteinExistence type="predicted"/>
<name>A0A7R6PC48_9GAMM</name>
<organism evidence="1 2">
    <name type="scientific">Neptunomonas japonica JAMM 1380</name>
    <dbReference type="NCBI Taxonomy" id="1441457"/>
    <lineage>
        <taxon>Bacteria</taxon>
        <taxon>Pseudomonadati</taxon>
        <taxon>Pseudomonadota</taxon>
        <taxon>Gammaproteobacteria</taxon>
        <taxon>Oceanospirillales</taxon>
        <taxon>Oceanospirillaceae</taxon>
        <taxon>Neptunomonas</taxon>
    </lineage>
</organism>
<accession>A0A7R6PC48</accession>
<dbReference type="KEGG" id="njp:NEJAP_3100"/>
<reference evidence="1 2" key="1">
    <citation type="journal article" date="2008" name="Int. J. Syst. Evol. Microbiol.">
        <title>Neptunomonas japonica sp. nov., an Osedax japonicus symbiont-like bacterium isolated from sediment adjacent to sperm whale carcasses off Kagoshima, Japan.</title>
        <authorList>
            <person name="Miyazaki M."/>
            <person name="Nogi Y."/>
            <person name="Fujiwara Y."/>
            <person name="Kawato M."/>
            <person name="Kubokawa K."/>
            <person name="Horikoshi K."/>
        </authorList>
    </citation>
    <scope>NUCLEOTIDE SEQUENCE [LARGE SCALE GENOMIC DNA]</scope>
    <source>
        <strain evidence="1 2">JAMM 1380</strain>
    </source>
</reference>
<dbReference type="AlphaFoldDB" id="A0A7R6PC48"/>
<evidence type="ECO:0008006" key="3">
    <source>
        <dbReference type="Google" id="ProtNLM"/>
    </source>
</evidence>
<evidence type="ECO:0000313" key="1">
    <source>
        <dbReference type="EMBL" id="BBB31038.1"/>
    </source>
</evidence>
<dbReference type="PANTHER" id="PTHR43019">
    <property type="entry name" value="SERINE ENDOPROTEASE DEGS"/>
    <property type="match status" value="1"/>
</dbReference>
<dbReference type="Proteomes" id="UP000595332">
    <property type="component" value="Chromosome"/>
</dbReference>
<dbReference type="Gene3D" id="2.40.10.120">
    <property type="match status" value="1"/>
</dbReference>
<protein>
    <recommendedName>
        <fullName evidence="3">Serine protease</fullName>
    </recommendedName>
</protein>
<dbReference type="PANTHER" id="PTHR43019:SF23">
    <property type="entry name" value="PROTEASE DO-LIKE 5, CHLOROPLASTIC"/>
    <property type="match status" value="1"/>
</dbReference>
<dbReference type="Pfam" id="PF13365">
    <property type="entry name" value="Trypsin_2"/>
    <property type="match status" value="1"/>
</dbReference>
<dbReference type="InterPro" id="IPR009003">
    <property type="entry name" value="Peptidase_S1_PA"/>
</dbReference>
<dbReference type="EMBL" id="AP014546">
    <property type="protein sequence ID" value="BBB31038.1"/>
    <property type="molecule type" value="Genomic_DNA"/>
</dbReference>
<dbReference type="SUPFAM" id="SSF50494">
    <property type="entry name" value="Trypsin-like serine proteases"/>
    <property type="match status" value="1"/>
</dbReference>